<keyword evidence="3" id="KW-1185">Reference proteome</keyword>
<feature type="region of interest" description="Disordered" evidence="1">
    <location>
        <begin position="1"/>
        <end position="27"/>
    </location>
</feature>
<proteinExistence type="predicted"/>
<name>A0AAF0Q1K1_SOLVR</name>
<dbReference type="EMBL" id="CP133613">
    <property type="protein sequence ID" value="WMV15016.1"/>
    <property type="molecule type" value="Genomic_DNA"/>
</dbReference>
<evidence type="ECO:0000313" key="3">
    <source>
        <dbReference type="Proteomes" id="UP001234989"/>
    </source>
</evidence>
<sequence>MLVVRGSPLLPLPKPSSENRLSLDPQADPRAVGQTTICGLCSWIEAPFTQPLSQMTADQRKSPFDPRFRFSASRSRLDRFLISSSA</sequence>
<evidence type="ECO:0000256" key="1">
    <source>
        <dbReference type="SAM" id="MobiDB-lite"/>
    </source>
</evidence>
<dbReference type="Proteomes" id="UP001234989">
    <property type="component" value="Chromosome 2"/>
</dbReference>
<organism evidence="2 3">
    <name type="scientific">Solanum verrucosum</name>
    <dbReference type="NCBI Taxonomy" id="315347"/>
    <lineage>
        <taxon>Eukaryota</taxon>
        <taxon>Viridiplantae</taxon>
        <taxon>Streptophyta</taxon>
        <taxon>Embryophyta</taxon>
        <taxon>Tracheophyta</taxon>
        <taxon>Spermatophyta</taxon>
        <taxon>Magnoliopsida</taxon>
        <taxon>eudicotyledons</taxon>
        <taxon>Gunneridae</taxon>
        <taxon>Pentapetalae</taxon>
        <taxon>asterids</taxon>
        <taxon>lamiids</taxon>
        <taxon>Solanales</taxon>
        <taxon>Solanaceae</taxon>
        <taxon>Solanoideae</taxon>
        <taxon>Solaneae</taxon>
        <taxon>Solanum</taxon>
    </lineage>
</organism>
<evidence type="ECO:0000313" key="2">
    <source>
        <dbReference type="EMBL" id="WMV15016.1"/>
    </source>
</evidence>
<reference evidence="2" key="1">
    <citation type="submission" date="2023-08" db="EMBL/GenBank/DDBJ databases">
        <title>A de novo genome assembly of Solanum verrucosum Schlechtendal, a Mexican diploid species geographically isolated from the other diploid A-genome species in potato relatives.</title>
        <authorList>
            <person name="Hosaka K."/>
        </authorList>
    </citation>
    <scope>NUCLEOTIDE SEQUENCE</scope>
    <source>
        <tissue evidence="2">Young leaves</tissue>
    </source>
</reference>
<protein>
    <submittedName>
        <fullName evidence="2">Uncharacterized protein</fullName>
    </submittedName>
</protein>
<dbReference type="AlphaFoldDB" id="A0AAF0Q1K1"/>
<accession>A0AAF0Q1K1</accession>
<gene>
    <name evidence="2" type="ORF">MTR67_008401</name>
</gene>